<evidence type="ECO:0000313" key="5">
    <source>
        <dbReference type="Proteomes" id="UP000187412"/>
    </source>
</evidence>
<dbReference type="EMBL" id="MPTB01000017">
    <property type="protein sequence ID" value="OMD47066.1"/>
    <property type="molecule type" value="Genomic_DNA"/>
</dbReference>
<organism evidence="4 5">
    <name type="scientific">Paenibacillus borealis</name>
    <dbReference type="NCBI Taxonomy" id="160799"/>
    <lineage>
        <taxon>Bacteria</taxon>
        <taxon>Bacillati</taxon>
        <taxon>Bacillota</taxon>
        <taxon>Bacilli</taxon>
        <taxon>Bacillales</taxon>
        <taxon>Paenibacillaceae</taxon>
        <taxon>Paenibacillus</taxon>
    </lineage>
</organism>
<evidence type="ECO:0000256" key="2">
    <source>
        <dbReference type="PROSITE-ProRule" id="PRU00335"/>
    </source>
</evidence>
<protein>
    <recommendedName>
        <fullName evidence="3">HTH tetR-type domain-containing protein</fullName>
    </recommendedName>
</protein>
<keyword evidence="1 2" id="KW-0238">DNA-binding</keyword>
<gene>
    <name evidence="4" type="ORF">BSK56_14650</name>
</gene>
<keyword evidence="5" id="KW-1185">Reference proteome</keyword>
<dbReference type="PANTHER" id="PTHR43479:SF11">
    <property type="entry name" value="ACREF_ENVCD OPERON REPRESSOR-RELATED"/>
    <property type="match status" value="1"/>
</dbReference>
<dbReference type="Pfam" id="PF00440">
    <property type="entry name" value="TetR_N"/>
    <property type="match status" value="1"/>
</dbReference>
<dbReference type="InterPro" id="IPR050624">
    <property type="entry name" value="HTH-type_Tx_Regulator"/>
</dbReference>
<name>A0ABX3HA17_PAEBO</name>
<dbReference type="PROSITE" id="PS50977">
    <property type="entry name" value="HTH_TETR_2"/>
    <property type="match status" value="1"/>
</dbReference>
<feature type="DNA-binding region" description="H-T-H motif" evidence="2">
    <location>
        <begin position="39"/>
        <end position="58"/>
    </location>
</feature>
<dbReference type="RefSeq" id="WP_076111215.1">
    <property type="nucleotide sequence ID" value="NZ_MPTB01000017.1"/>
</dbReference>
<dbReference type="SUPFAM" id="SSF46689">
    <property type="entry name" value="Homeodomain-like"/>
    <property type="match status" value="1"/>
</dbReference>
<dbReference type="Proteomes" id="UP000187412">
    <property type="component" value="Unassembled WGS sequence"/>
</dbReference>
<sequence>MHKEIKSMTSRDLQASERREQILNAARQLFVQEGYHAASMRAINKKVGMSDALTYHYFPEGKLEIFNTIIREGHEQRIQDINNFVKSLKSDLSLRDGLLLVGQKVSEIFLSNDEITQLVIREKNLLEPEQYKFLTNITQQLIDSMIGFLSNEPIKSQIREMDLRLAIMQFIYNFTTISIFGKEFVVDGYDGYIEKIVDFTVKLWSK</sequence>
<dbReference type="InterPro" id="IPR001647">
    <property type="entry name" value="HTH_TetR"/>
</dbReference>
<dbReference type="Gene3D" id="1.10.357.10">
    <property type="entry name" value="Tetracycline Repressor, domain 2"/>
    <property type="match status" value="1"/>
</dbReference>
<reference evidence="4 5" key="1">
    <citation type="submission" date="2016-10" db="EMBL/GenBank/DDBJ databases">
        <title>Paenibacillus species isolates.</title>
        <authorList>
            <person name="Beno S.M."/>
        </authorList>
    </citation>
    <scope>NUCLEOTIDE SEQUENCE [LARGE SCALE GENOMIC DNA]</scope>
    <source>
        <strain evidence="4 5">FSL H7-0744</strain>
    </source>
</reference>
<dbReference type="InterPro" id="IPR009057">
    <property type="entry name" value="Homeodomain-like_sf"/>
</dbReference>
<comment type="caution">
    <text evidence="4">The sequence shown here is derived from an EMBL/GenBank/DDBJ whole genome shotgun (WGS) entry which is preliminary data.</text>
</comment>
<evidence type="ECO:0000256" key="1">
    <source>
        <dbReference type="ARBA" id="ARBA00023125"/>
    </source>
</evidence>
<accession>A0ABX3HA17</accession>
<evidence type="ECO:0000259" key="3">
    <source>
        <dbReference type="PROSITE" id="PS50977"/>
    </source>
</evidence>
<dbReference type="PANTHER" id="PTHR43479">
    <property type="entry name" value="ACREF/ENVCD OPERON REPRESSOR-RELATED"/>
    <property type="match status" value="1"/>
</dbReference>
<feature type="domain" description="HTH tetR-type" evidence="3">
    <location>
        <begin position="16"/>
        <end position="76"/>
    </location>
</feature>
<proteinExistence type="predicted"/>
<evidence type="ECO:0000313" key="4">
    <source>
        <dbReference type="EMBL" id="OMD47066.1"/>
    </source>
</evidence>